<evidence type="ECO:0000313" key="2">
    <source>
        <dbReference type="Proteomes" id="UP001144341"/>
    </source>
</evidence>
<dbReference type="RefSeq" id="WP_269414434.1">
    <property type="nucleotide sequence ID" value="NZ_JAPWGL010000001.1"/>
</dbReference>
<comment type="caution">
    <text evidence="1">The sequence shown here is derived from an EMBL/GenBank/DDBJ whole genome shotgun (WGS) entry which is preliminary data.</text>
</comment>
<protein>
    <submittedName>
        <fullName evidence="1">Uncharacterized protein</fullName>
    </submittedName>
</protein>
<dbReference type="EMBL" id="JAPWGL010000001">
    <property type="protein sequence ID" value="MCZ4222634.1"/>
    <property type="molecule type" value="Genomic_DNA"/>
</dbReference>
<reference evidence="1" key="1">
    <citation type="submission" date="2022-12" db="EMBL/GenBank/DDBJ databases">
        <title>Genome sequence of SJ11.</title>
        <authorList>
            <person name="Woo H."/>
        </authorList>
    </citation>
    <scope>NUCLEOTIDE SEQUENCE</scope>
    <source>
        <strain evidence="1">SJ11</strain>
    </source>
</reference>
<accession>A0ABT4KUL9</accession>
<evidence type="ECO:0000313" key="1">
    <source>
        <dbReference type="EMBL" id="MCZ4222634.1"/>
    </source>
</evidence>
<gene>
    <name evidence="1" type="ORF">O0931_04925</name>
</gene>
<keyword evidence="2" id="KW-1185">Reference proteome</keyword>
<organism evidence="1 2">
    <name type="scientific">Pedobacter rhodius</name>
    <dbReference type="NCBI Taxonomy" id="3004098"/>
    <lineage>
        <taxon>Bacteria</taxon>
        <taxon>Pseudomonadati</taxon>
        <taxon>Bacteroidota</taxon>
        <taxon>Sphingobacteriia</taxon>
        <taxon>Sphingobacteriales</taxon>
        <taxon>Sphingobacteriaceae</taxon>
        <taxon>Pedobacter</taxon>
    </lineage>
</organism>
<name>A0ABT4KUL9_9SPHI</name>
<proteinExistence type="predicted"/>
<dbReference type="Proteomes" id="UP001144341">
    <property type="component" value="Unassembled WGS sequence"/>
</dbReference>
<sequence length="51" mass="5971">MVLKFLSAWEIQYDEVPDYHAFPASRLFHQSGNLNAKYRVNPTPWSLAYTP</sequence>